<evidence type="ECO:0000313" key="2">
    <source>
        <dbReference type="EMBL" id="KAJ7699096.1"/>
    </source>
</evidence>
<dbReference type="Proteomes" id="UP001215598">
    <property type="component" value="Unassembled WGS sequence"/>
</dbReference>
<feature type="compositionally biased region" description="Pro residues" evidence="1">
    <location>
        <begin position="307"/>
        <end position="317"/>
    </location>
</feature>
<accession>A0AAD7GKC2</accession>
<dbReference type="EMBL" id="JARKIB010000579">
    <property type="protein sequence ID" value="KAJ7699096.1"/>
    <property type="molecule type" value="Genomic_DNA"/>
</dbReference>
<dbReference type="AlphaFoldDB" id="A0AAD7GKC2"/>
<evidence type="ECO:0000256" key="1">
    <source>
        <dbReference type="SAM" id="MobiDB-lite"/>
    </source>
</evidence>
<feature type="region of interest" description="Disordered" evidence="1">
    <location>
        <begin position="65"/>
        <end position="89"/>
    </location>
</feature>
<organism evidence="2 3">
    <name type="scientific">Mycena metata</name>
    <dbReference type="NCBI Taxonomy" id="1033252"/>
    <lineage>
        <taxon>Eukaryota</taxon>
        <taxon>Fungi</taxon>
        <taxon>Dikarya</taxon>
        <taxon>Basidiomycota</taxon>
        <taxon>Agaricomycotina</taxon>
        <taxon>Agaricomycetes</taxon>
        <taxon>Agaricomycetidae</taxon>
        <taxon>Agaricales</taxon>
        <taxon>Marasmiineae</taxon>
        <taxon>Mycenaceae</taxon>
        <taxon>Mycena</taxon>
    </lineage>
</organism>
<sequence>MPETVECISSGLQAQNAFSAAKATGSPFNLEAIVVDATKREARATGAPAAAKQGLVYELDSRSTIKRGQKDNQSDVYPPALRTTASNPDPPSVNTLTLEAISYTNRALILNFGTLFFMSYTDSNPVLWCWGLHCHGAALYGRSITVPHSYEVFSNPSRAARFLLAFYSYIARAERDCLTRASVAFMAIQNTTKPTLADMIWRVPAASPRQNTIPPADLRHLIAEYFDQCWVQKDSEGSLVGLPWDKIVLEPASFYDTGKYSLPFPLRDPQTFTTFETLTIGDYLTATGSPGFEFKSGGKGQDSTPAPQSPPPPPPPINAHASFAAAPAPPPPPPLVIPTMWNLHPKVYLLPPSRQAQITPSHHHRHLPPKIGPVAGVKGREPGDGHASFQNSHCSGLCRGEGEKDHTGEQTEPPAPGKKKAKTAPKLYGCQVYLRGLRLIQ</sequence>
<feature type="region of interest" description="Disordered" evidence="1">
    <location>
        <begin position="399"/>
        <end position="422"/>
    </location>
</feature>
<protein>
    <submittedName>
        <fullName evidence="2">Uncharacterized protein</fullName>
    </submittedName>
</protein>
<feature type="compositionally biased region" description="Basic and acidic residues" evidence="1">
    <location>
        <begin position="400"/>
        <end position="409"/>
    </location>
</feature>
<gene>
    <name evidence="2" type="ORF">B0H16DRAFT_1484282</name>
</gene>
<name>A0AAD7GKC2_9AGAR</name>
<reference evidence="2" key="1">
    <citation type="submission" date="2023-03" db="EMBL/GenBank/DDBJ databases">
        <title>Massive genome expansion in bonnet fungi (Mycena s.s.) driven by repeated elements and novel gene families across ecological guilds.</title>
        <authorList>
            <consortium name="Lawrence Berkeley National Laboratory"/>
            <person name="Harder C.B."/>
            <person name="Miyauchi S."/>
            <person name="Viragh M."/>
            <person name="Kuo A."/>
            <person name="Thoen E."/>
            <person name="Andreopoulos B."/>
            <person name="Lu D."/>
            <person name="Skrede I."/>
            <person name="Drula E."/>
            <person name="Henrissat B."/>
            <person name="Morin E."/>
            <person name="Kohler A."/>
            <person name="Barry K."/>
            <person name="LaButti K."/>
            <person name="Morin E."/>
            <person name="Salamov A."/>
            <person name="Lipzen A."/>
            <person name="Mereny Z."/>
            <person name="Hegedus B."/>
            <person name="Baldrian P."/>
            <person name="Stursova M."/>
            <person name="Weitz H."/>
            <person name="Taylor A."/>
            <person name="Grigoriev I.V."/>
            <person name="Nagy L.G."/>
            <person name="Martin F."/>
            <person name="Kauserud H."/>
        </authorList>
    </citation>
    <scope>NUCLEOTIDE SEQUENCE</scope>
    <source>
        <strain evidence="2">CBHHK182m</strain>
    </source>
</reference>
<evidence type="ECO:0000313" key="3">
    <source>
        <dbReference type="Proteomes" id="UP001215598"/>
    </source>
</evidence>
<proteinExistence type="predicted"/>
<feature type="region of interest" description="Disordered" evidence="1">
    <location>
        <begin position="290"/>
        <end position="327"/>
    </location>
</feature>
<keyword evidence="3" id="KW-1185">Reference proteome</keyword>
<comment type="caution">
    <text evidence="2">The sequence shown here is derived from an EMBL/GenBank/DDBJ whole genome shotgun (WGS) entry which is preliminary data.</text>
</comment>